<evidence type="ECO:0000313" key="1">
    <source>
        <dbReference type="EMBL" id="GAJ45734.1"/>
    </source>
</evidence>
<protein>
    <submittedName>
        <fullName evidence="1">Uncharacterized protein</fullName>
    </submittedName>
</protein>
<dbReference type="RefSeq" id="WP_035543233.1">
    <property type="nucleotide sequence ID" value="NZ_BAUP01000017.1"/>
</dbReference>
<comment type="caution">
    <text evidence="1">The sequence shown here is derived from an EMBL/GenBank/DDBJ whole genome shotgun (WGS) entry which is preliminary data.</text>
</comment>
<keyword evidence="2" id="KW-1185">Reference proteome</keyword>
<dbReference type="AlphaFoldDB" id="A0A023DWL9"/>
<reference evidence="1 2" key="1">
    <citation type="journal article" date="2014" name="FEMS Microbiol. Lett.">
        <title>Draft genome sequences of three Holospora species (Holospora obtusa, Holospora undulata, and Holospora elegans), endonuclear symbiotic bacteria of the ciliate Paramecium caudatum.</title>
        <authorList>
            <person name="Dohra H."/>
            <person name="Tanaka K."/>
            <person name="Suzuki T."/>
            <person name="Fujishima M."/>
            <person name="Suzuki H."/>
        </authorList>
    </citation>
    <scope>NUCLEOTIDE SEQUENCE [LARGE SCALE GENOMIC DNA]</scope>
    <source>
        <strain evidence="1 2">E1</strain>
    </source>
</reference>
<name>A0A023DWL9_9PROT</name>
<sequence>MKQKILLTFFLFLSQTGSLYSSPVGQLTPSELSSFVENFVRNNPKSSVLSCIKKYLQTNGKENVKIVFLHLLSQKVVESQEIEEVLADTEVSDALSNQWVDLLKSCIREDKLDNFNKFFENDKIFAKLNNIDFKIILRCCAYYNKLDLFNSVSKNKGVLEKLDSGVLESILYNCILDNKIDFFDELLRNQKVLEKLDIKAILTRSVAQNKSLFFDKFLRNANVLEKLDNERLKLLLISCIYSDKIDCFDKILGNEKVLEKLNSKDLESVWGSCIEKDKSSFFDKLLGNEKALKKLDSTDLIRSTVISCICIDKIDFFDKLLRNEKALENLDSIDLRSIVISCIFDNKTDFFDKILENANLLEKLSSEYLRLIVISCTYDNKIDFFDKLLGNATVLKNLDSTDLKLIVENFICNDKIDFFDKLLENATVLKNLDSTDLELVLGQCIYRNKTDYFDKLLENATVLKNLDSTDLELVLGQCIYQNKTDCFDKLLENASVVEKLESKGLELVLGQYISRNKTDCFDKLLENASVVEKLESKGLELVLGQYISRNKTDFFDKLLENASVLEKLDSKGLKSVLSQCISRNKTDFFDKLFQNNENLTKLLKTCIKQNSVAFFCNREVLSFFTDQNKIKFFSVLSENDAFFERLRPEESNDLALELAFCSKDVLENESALNLFGKLMNKVVPYTARRFVLENLGKINDQTLYGFISRITGRVSINEVLNVLYSDSRYQDSILEHIAGIKQKVLESDVQKEVKKLKEKKNGNQHIASTPGAIATLANALSPFYWWAIEQRLGYPVNIMEERLGEELGEEIEKLHAAIDSSKLDDQRKQNILLGIDYLQRGRGWHGAQLGNDFHLALLSTVHDRSEEYAFKKVILKEFGEASQKYLLFQDKKDNSSGQNFYVLLDKMAIDFNTIPEFNTLYPNVFAANDGKTSQEKEAFEQIRAASFEKIANYFWDLKNNVHTDANMSIFFKSYGKTISKFMRAVEEESSKNVVDLEDTNSPYFNLICCYEDTVTQGEGFPLAMPSGIQVPLGRCLHGVEVGVYDAIAQSEGLQFEFPISASCRHSESIAEQQK</sequence>
<dbReference type="EMBL" id="BAUP01000017">
    <property type="protein sequence ID" value="GAJ45734.1"/>
    <property type="molecule type" value="Genomic_DNA"/>
</dbReference>
<proteinExistence type="predicted"/>
<evidence type="ECO:0000313" key="2">
    <source>
        <dbReference type="Proteomes" id="UP000024842"/>
    </source>
</evidence>
<accession>A0A023DWL9</accession>
<gene>
    <name evidence="1" type="ORF">HE1_00043</name>
</gene>
<organism evidence="1 2">
    <name type="scientific">Holospora elegans E1</name>
    <dbReference type="NCBI Taxonomy" id="1427503"/>
    <lineage>
        <taxon>Bacteria</taxon>
        <taxon>Pseudomonadati</taxon>
        <taxon>Pseudomonadota</taxon>
        <taxon>Alphaproteobacteria</taxon>
        <taxon>Holosporales</taxon>
        <taxon>Holosporaceae</taxon>
        <taxon>Holospora</taxon>
    </lineage>
</organism>
<dbReference type="InterPro" id="IPR036770">
    <property type="entry name" value="Ankyrin_rpt-contain_sf"/>
</dbReference>
<dbReference type="Proteomes" id="UP000024842">
    <property type="component" value="Unassembled WGS sequence"/>
</dbReference>
<dbReference type="Gene3D" id="1.25.40.20">
    <property type="entry name" value="Ankyrin repeat-containing domain"/>
    <property type="match status" value="1"/>
</dbReference>